<comment type="caution">
    <text evidence="5">The sequence shown here is derived from an EMBL/GenBank/DDBJ whole genome shotgun (WGS) entry which is preliminary data.</text>
</comment>
<feature type="compositionally biased region" description="Basic and acidic residues" evidence="3">
    <location>
        <begin position="77"/>
        <end position="86"/>
    </location>
</feature>
<feature type="repeat" description="PPR" evidence="2">
    <location>
        <begin position="820"/>
        <end position="854"/>
    </location>
</feature>
<dbReference type="PANTHER" id="PTHR21422:SF10">
    <property type="entry name" value="RAB3 GTPASE-ACTIVATING PROTEIN CATALYTIC SUBUNIT"/>
    <property type="match status" value="1"/>
</dbReference>
<dbReference type="GO" id="GO:0005096">
    <property type="term" value="F:GTPase activator activity"/>
    <property type="evidence" value="ECO:0007669"/>
    <property type="project" value="InterPro"/>
</dbReference>
<dbReference type="Gene3D" id="1.25.40.10">
    <property type="entry name" value="Tetratricopeptide repeat domain"/>
    <property type="match status" value="4"/>
</dbReference>
<protein>
    <submittedName>
        <fullName evidence="5">Pentatricopeptide repeat-containing protein, mitochondrial</fullName>
    </submittedName>
</protein>
<evidence type="ECO:0000256" key="1">
    <source>
        <dbReference type="ARBA" id="ARBA00022737"/>
    </source>
</evidence>
<reference evidence="5" key="2">
    <citation type="journal article" date="2024" name="Plant">
        <title>Genomic evolution and insights into agronomic trait innovations of Sesamum species.</title>
        <authorList>
            <person name="Miao H."/>
            <person name="Wang L."/>
            <person name="Qu L."/>
            <person name="Liu H."/>
            <person name="Sun Y."/>
            <person name="Le M."/>
            <person name="Wang Q."/>
            <person name="Wei S."/>
            <person name="Zheng Y."/>
            <person name="Lin W."/>
            <person name="Duan Y."/>
            <person name="Cao H."/>
            <person name="Xiong S."/>
            <person name="Wang X."/>
            <person name="Wei L."/>
            <person name="Li C."/>
            <person name="Ma Q."/>
            <person name="Ju M."/>
            <person name="Zhao R."/>
            <person name="Li G."/>
            <person name="Mu C."/>
            <person name="Tian Q."/>
            <person name="Mei H."/>
            <person name="Zhang T."/>
            <person name="Gao T."/>
            <person name="Zhang H."/>
        </authorList>
    </citation>
    <scope>NUCLEOTIDE SEQUENCE</scope>
    <source>
        <strain evidence="5">KEN8</strain>
    </source>
</reference>
<gene>
    <name evidence="5" type="ORF">Scaly_1183600</name>
</gene>
<dbReference type="InterPro" id="IPR002885">
    <property type="entry name" value="PPR_rpt"/>
</dbReference>
<keyword evidence="1" id="KW-0677">Repeat</keyword>
<dbReference type="AlphaFoldDB" id="A0AAW2Q3G7"/>
<feature type="region of interest" description="Disordered" evidence="3">
    <location>
        <begin position="500"/>
        <end position="524"/>
    </location>
</feature>
<feature type="domain" description="Rab3GAP catalytic subunit conserved" evidence="4">
    <location>
        <begin position="399"/>
        <end position="566"/>
    </location>
</feature>
<dbReference type="Pfam" id="PF13041">
    <property type="entry name" value="PPR_2"/>
    <property type="match status" value="3"/>
</dbReference>
<dbReference type="NCBIfam" id="TIGR00756">
    <property type="entry name" value="PPR"/>
    <property type="match status" value="6"/>
</dbReference>
<dbReference type="PANTHER" id="PTHR21422">
    <property type="entry name" value="RAB3 GTPASE-ACTIVATING PROTEIN CATALYTIC SUBUNIT"/>
    <property type="match status" value="1"/>
</dbReference>
<feature type="repeat" description="PPR" evidence="2">
    <location>
        <begin position="1029"/>
        <end position="1059"/>
    </location>
</feature>
<feature type="compositionally biased region" description="Basic and acidic residues" evidence="3">
    <location>
        <begin position="19"/>
        <end position="40"/>
    </location>
</feature>
<evidence type="ECO:0000256" key="2">
    <source>
        <dbReference type="PROSITE-ProRule" id="PRU00708"/>
    </source>
</evidence>
<feature type="repeat" description="PPR" evidence="2">
    <location>
        <begin position="1098"/>
        <end position="1135"/>
    </location>
</feature>
<dbReference type="PROSITE" id="PS51375">
    <property type="entry name" value="PPR"/>
    <property type="match status" value="8"/>
</dbReference>
<dbReference type="InterPro" id="IPR026147">
    <property type="entry name" value="Rab3GAP1_conserved"/>
</dbReference>
<feature type="compositionally biased region" description="Basic and acidic residues" evidence="3">
    <location>
        <begin position="93"/>
        <end position="102"/>
    </location>
</feature>
<feature type="repeat" description="PPR" evidence="2">
    <location>
        <begin position="889"/>
        <end position="923"/>
    </location>
</feature>
<dbReference type="InterPro" id="IPR011990">
    <property type="entry name" value="TPR-like_helical_dom_sf"/>
</dbReference>
<evidence type="ECO:0000259" key="4">
    <source>
        <dbReference type="Pfam" id="PF13890"/>
    </source>
</evidence>
<dbReference type="Pfam" id="PF12854">
    <property type="entry name" value="PPR_1"/>
    <property type="match status" value="1"/>
</dbReference>
<reference evidence="5" key="1">
    <citation type="submission" date="2020-06" db="EMBL/GenBank/DDBJ databases">
        <authorList>
            <person name="Li T."/>
            <person name="Hu X."/>
            <person name="Zhang T."/>
            <person name="Song X."/>
            <person name="Zhang H."/>
            <person name="Dai N."/>
            <person name="Sheng W."/>
            <person name="Hou X."/>
            <person name="Wei L."/>
        </authorList>
    </citation>
    <scope>NUCLEOTIDE SEQUENCE</scope>
    <source>
        <strain evidence="5">KEN8</strain>
        <tissue evidence="5">Leaf</tissue>
    </source>
</reference>
<evidence type="ECO:0000256" key="3">
    <source>
        <dbReference type="SAM" id="MobiDB-lite"/>
    </source>
</evidence>
<dbReference type="Pfam" id="PF01535">
    <property type="entry name" value="PPR"/>
    <property type="match status" value="2"/>
</dbReference>
<dbReference type="Pfam" id="PF13890">
    <property type="entry name" value="Rab3-GTPase_cat"/>
    <property type="match status" value="1"/>
</dbReference>
<feature type="repeat" description="PPR" evidence="2">
    <location>
        <begin position="924"/>
        <end position="958"/>
    </location>
</feature>
<feature type="region of interest" description="Disordered" evidence="3">
    <location>
        <begin position="673"/>
        <end position="694"/>
    </location>
</feature>
<dbReference type="SUPFAM" id="SSF81901">
    <property type="entry name" value="HCP-like"/>
    <property type="match status" value="1"/>
</dbReference>
<feature type="compositionally biased region" description="Basic and acidic residues" evidence="3">
    <location>
        <begin position="55"/>
        <end position="65"/>
    </location>
</feature>
<feature type="repeat" description="PPR" evidence="2">
    <location>
        <begin position="994"/>
        <end position="1028"/>
    </location>
</feature>
<sequence length="1143" mass="127130">MEASFVSRARTAINSAAAKAEKVFTDIKKSDSIAHRDLDKQSPSASTPESSEGADESKDYNEAKSKGVRPRPSPIKTKRDWHERFRNLRIGKRGPEDSRKSDNSTMAYAIFDDNLYLKGNKEVSDKNDSEDQVTMESSKAMNTDIIPSSAIVKQLAVAIEAAVNYNSMKDLLVSSRGSSPIREKASLGISAMKSLVLREKEDKLASEFGGDEKVLSVMNTLLNAEGQFTGRTLSGLEAQINATSLLKDIHGAPVESFVVGLSEAVGCLKTLRKMASFGPELLLKCFAAGFFSISAHGVFAQPFLVQLRRLWYEGLYIPGIPTDDIPDLNSCLLYQQLQVINCCISRKRRHTAAIESLESIESVTFQASPNAEDYSASDGILPEGRCFYARTKSGEIVLRLGADRECENLTMLETGEPIYSPVMQEPPLLTEDLIKETEEFVLRTGSVGAGCSQLLSDMQAFKVTSNMRRLLFVVKAFLAANPGCILEDFVRWHSPPDWMENDTSSDLENASDGGDVSTKGQLSSRMQKEGNLWRELWDTSKPVPAVRQAPLYDEELAVEGILDALEEISPPELFKQLFIAVLGTGLVIAEATLSTHSSLSSFYNECKNYIAVTCQGNIWAEKLDDICQVYETVETMLLNQDEELKITGQPEETTGTSDMKNRLKKLSLIFSGKNKSSSKGKKPPKAAASPADKLSGSVENDWTILTSPKPISTAYALPEPPLDPAAITNLILKSDNPESLTQTVHTLSGWTPDLVQTVLKRLWNHGPKALQFFNLLENHPSYCHSATAFDHAIDIAARLRDYKTIWTLVCRMRSRKLGPTPKTFAIISERYVSAGKADKAVKVFLSMHEHGCQQDLHSFNAFLDVLCKSKRAEMAYRLFKIFRGRFRADVISYNIIANGFCLKKLMPRALEVMNEMVERGLEPTLTTYNILLKGYFRAGQITEGWVFFLEMKKRKIDIDVVSYTTVVHGFGVAGEVEKARKVFDEMIGAGVLPSVATYNALIQVLCKKDCVENAVLMFEEMLRKGYVPNATTYNVLIRGLCHAGKMDEAIEYMDQMKDDCDPTIQTYNVVIRYYCNDGAIEKALVVFEKMSGGTCLPNLDTYNILISAMFVRKKSDDLLIAGKLLTEMVDRGFLPRKFTFNRF</sequence>
<feature type="region of interest" description="Disordered" evidence="3">
    <location>
        <begin position="17"/>
        <end position="104"/>
    </location>
</feature>
<feature type="compositionally biased region" description="Polar residues" evidence="3">
    <location>
        <begin position="41"/>
        <end position="50"/>
    </location>
</feature>
<dbReference type="EMBL" id="JACGWM010000007">
    <property type="protein sequence ID" value="KAL0362284.1"/>
    <property type="molecule type" value="Genomic_DNA"/>
</dbReference>
<dbReference type="InterPro" id="IPR045700">
    <property type="entry name" value="Rab3GAP1"/>
</dbReference>
<proteinExistence type="predicted"/>
<organism evidence="5">
    <name type="scientific">Sesamum calycinum</name>
    <dbReference type="NCBI Taxonomy" id="2727403"/>
    <lineage>
        <taxon>Eukaryota</taxon>
        <taxon>Viridiplantae</taxon>
        <taxon>Streptophyta</taxon>
        <taxon>Embryophyta</taxon>
        <taxon>Tracheophyta</taxon>
        <taxon>Spermatophyta</taxon>
        <taxon>Magnoliopsida</taxon>
        <taxon>eudicotyledons</taxon>
        <taxon>Gunneridae</taxon>
        <taxon>Pentapetalae</taxon>
        <taxon>asterids</taxon>
        <taxon>lamiids</taxon>
        <taxon>Lamiales</taxon>
        <taxon>Pedaliaceae</taxon>
        <taxon>Sesamum</taxon>
    </lineage>
</organism>
<evidence type="ECO:0000313" key="5">
    <source>
        <dbReference type="EMBL" id="KAL0362284.1"/>
    </source>
</evidence>
<feature type="repeat" description="PPR" evidence="2">
    <location>
        <begin position="959"/>
        <end position="993"/>
    </location>
</feature>
<accession>A0AAW2Q3G7</accession>
<feature type="repeat" description="PPR" evidence="2">
    <location>
        <begin position="1063"/>
        <end position="1097"/>
    </location>
</feature>
<name>A0AAW2Q3G7_9LAMI</name>